<dbReference type="InterPro" id="IPR036597">
    <property type="entry name" value="Fido-like_dom_sf"/>
</dbReference>
<evidence type="ECO:0000259" key="1">
    <source>
        <dbReference type="PROSITE" id="PS51459"/>
    </source>
</evidence>
<evidence type="ECO:0000313" key="2">
    <source>
        <dbReference type="EMBL" id="CBH96315.1"/>
    </source>
</evidence>
<proteinExistence type="predicted"/>
<reference evidence="2" key="1">
    <citation type="submission" date="2009-10" db="EMBL/GenBank/DDBJ databases">
        <title>Diversity of trophic interactions inside an arsenic-rich microbial ecosystem.</title>
        <authorList>
            <person name="Bertin P.N."/>
            <person name="Heinrich-Salmeron A."/>
            <person name="Pelletier E."/>
            <person name="Goulhen-Chollet F."/>
            <person name="Arsene-Ploetze F."/>
            <person name="Gallien S."/>
            <person name="Calteau A."/>
            <person name="Vallenet D."/>
            <person name="Casiot C."/>
            <person name="Chane-Woon-Ming B."/>
            <person name="Giloteaux L."/>
            <person name="Barakat M."/>
            <person name="Bonnefoy V."/>
            <person name="Bruneel O."/>
            <person name="Chandler M."/>
            <person name="Cleiss J."/>
            <person name="Duran R."/>
            <person name="Elbaz-Poulichet F."/>
            <person name="Fonknechten N."/>
            <person name="Lauga B."/>
            <person name="Mornico D."/>
            <person name="Ortet P."/>
            <person name="Schaeffer C."/>
            <person name="Siguier P."/>
            <person name="Alexander Thil Smith A."/>
            <person name="Van Dorsselaer A."/>
            <person name="Weissenbach J."/>
            <person name="Medigue C."/>
            <person name="Le Paslier D."/>
        </authorList>
    </citation>
    <scope>NUCLEOTIDE SEQUENCE</scope>
</reference>
<dbReference type="SUPFAM" id="SSF140931">
    <property type="entry name" value="Fic-like"/>
    <property type="match status" value="1"/>
</dbReference>
<organism evidence="2">
    <name type="scientific">mine drainage metagenome</name>
    <dbReference type="NCBI Taxonomy" id="410659"/>
    <lineage>
        <taxon>unclassified sequences</taxon>
        <taxon>metagenomes</taxon>
        <taxon>ecological metagenomes</taxon>
    </lineage>
</organism>
<gene>
    <name evidence="2" type="ORF">CARN2_2256</name>
</gene>
<dbReference type="PROSITE" id="PS51459">
    <property type="entry name" value="FIDO"/>
    <property type="match status" value="1"/>
</dbReference>
<dbReference type="InterPro" id="IPR003812">
    <property type="entry name" value="Fido"/>
</dbReference>
<sequence length="380" mass="41364">MQLIDILPIITQAGPGGISPGGLAQRLPEVSRSTLNRRLAQLSAAGEIRALGSGRMTRYASTSPLSVADIESYFATPWQQRPVARFEEKLLAAQPELDLERAERCTRIQGLAGPIDQKFLASFLVDFAWGSSVLEGGSYSALDTQALVEYGQRNKDKPVADAVLVLNHKLAAEYLWTHREPSVTNLCAMHALLTDDHGLDEVRSSDHFLPPEQRGQVREYQDVNLGASAYLPPFRPGTGYVGQALDRIIVTASKLHPVQAALHLMTRIPYLQAFPNGNKRVSRMAADAALLGAGLLPVSFAHIDKASYIRGMSVFYELGSLAVIEQVFLRGYVRSIVLASHIPIRMRGAGFDVDAVVDALLGYVMTGKRPKGAVVEAFFG</sequence>
<dbReference type="EMBL" id="CABM01000024">
    <property type="protein sequence ID" value="CBH96315.1"/>
    <property type="molecule type" value="Genomic_DNA"/>
</dbReference>
<accession>E6PN13</accession>
<comment type="caution">
    <text evidence="2">The sequence shown here is derived from an EMBL/GenBank/DDBJ whole genome shotgun (WGS) entry which is preliminary data.</text>
</comment>
<protein>
    <recommendedName>
        <fullName evidence="1">Fido domain-containing protein</fullName>
    </recommendedName>
</protein>
<dbReference type="Pfam" id="PF02661">
    <property type="entry name" value="Fic"/>
    <property type="match status" value="1"/>
</dbReference>
<feature type="domain" description="Fido" evidence="1">
    <location>
        <begin position="181"/>
        <end position="330"/>
    </location>
</feature>
<name>E6PN13_9ZZZZ</name>
<dbReference type="Gene3D" id="1.10.3290.10">
    <property type="entry name" value="Fido-like domain"/>
    <property type="match status" value="1"/>
</dbReference>
<dbReference type="AlphaFoldDB" id="E6PN13"/>